<protein>
    <recommendedName>
        <fullName evidence="1">YgjP-like metallopeptidase domain-containing protein</fullName>
    </recommendedName>
</protein>
<dbReference type="PANTHER" id="PTHR30399">
    <property type="entry name" value="UNCHARACTERIZED PROTEIN YGJP"/>
    <property type="match status" value="1"/>
</dbReference>
<gene>
    <name evidence="2" type="ORF">MAMC_00960</name>
</gene>
<feature type="domain" description="YgjP-like metallopeptidase" evidence="1">
    <location>
        <begin position="44"/>
        <end position="249"/>
    </location>
</feature>
<dbReference type="EMBL" id="CABFUZ020000106">
    <property type="protein sequence ID" value="VVM06138.1"/>
    <property type="molecule type" value="Genomic_DNA"/>
</dbReference>
<accession>A0A5E6MA89</accession>
<sequence>MAKTYRKGKENALGRSDRAPLSVILLRFGEVEVHLLRKKIRNMHLRVSPPDGRASLSAPDRMPIEAVRAFAASKLDWIRRTQAEVRGRGPGIPFSYLEGERHLLWGRGYPLAVVEEPGRAKAELLAEKILLRVPPGASTEKKSALLALWYRSILRQAASALIPQWEPRLGVRVNGLCVQRMKTRWGSCNIRSRRIRLNSELVKKPFCCFEYVVVHEMAHLLVRLHDERFRALLDRFLPDWRERQRRLNDFPSDPIV</sequence>
<dbReference type="RefSeq" id="WP_142525016.1">
    <property type="nucleotide sequence ID" value="NZ_CABFUZ020000106.1"/>
</dbReference>
<evidence type="ECO:0000313" key="2">
    <source>
        <dbReference type="EMBL" id="VVM06138.1"/>
    </source>
</evidence>
<evidence type="ECO:0000259" key="1">
    <source>
        <dbReference type="Pfam" id="PF01863"/>
    </source>
</evidence>
<reference evidence="2" key="1">
    <citation type="submission" date="2019-09" db="EMBL/GenBank/DDBJ databases">
        <authorList>
            <person name="Cremers G."/>
        </authorList>
    </citation>
    <scope>NUCLEOTIDE SEQUENCE [LARGE SCALE GENOMIC DNA]</scope>
    <source>
        <strain evidence="2">3B</strain>
    </source>
</reference>
<dbReference type="Pfam" id="PF01863">
    <property type="entry name" value="YgjP-like"/>
    <property type="match status" value="1"/>
</dbReference>
<dbReference type="Proteomes" id="UP000381693">
    <property type="component" value="Unassembled WGS sequence"/>
</dbReference>
<dbReference type="InterPro" id="IPR002725">
    <property type="entry name" value="YgjP-like_metallopeptidase"/>
</dbReference>
<comment type="caution">
    <text evidence="2">The sequence shown here is derived from an EMBL/GenBank/DDBJ whole genome shotgun (WGS) entry which is preliminary data.</text>
</comment>
<evidence type="ECO:0000313" key="3">
    <source>
        <dbReference type="Proteomes" id="UP000381693"/>
    </source>
</evidence>
<dbReference type="CDD" id="cd07344">
    <property type="entry name" value="M48_yhfN_like"/>
    <property type="match status" value="1"/>
</dbReference>
<name>A0A5E6MA89_9BACT</name>
<dbReference type="InterPro" id="IPR053136">
    <property type="entry name" value="UTP_pyrophosphatase-like"/>
</dbReference>
<proteinExistence type="predicted"/>
<dbReference type="AlphaFoldDB" id="A0A5E6MA89"/>
<dbReference type="OrthoDB" id="9811177at2"/>
<keyword evidence="3" id="KW-1185">Reference proteome</keyword>
<dbReference type="PANTHER" id="PTHR30399:SF1">
    <property type="entry name" value="UTP PYROPHOSPHATASE"/>
    <property type="match status" value="1"/>
</dbReference>
<dbReference type="Gene3D" id="3.30.2010.10">
    <property type="entry name" value="Metalloproteases ('zincins'), catalytic domain"/>
    <property type="match status" value="1"/>
</dbReference>
<organism evidence="2 3">
    <name type="scientific">Methylacidimicrobium cyclopophantes</name>
    <dbReference type="NCBI Taxonomy" id="1041766"/>
    <lineage>
        <taxon>Bacteria</taxon>
        <taxon>Pseudomonadati</taxon>
        <taxon>Verrucomicrobiota</taxon>
        <taxon>Methylacidimicrobium</taxon>
    </lineage>
</organism>